<proteinExistence type="predicted"/>
<sequence>MDIYGLRELNELLLNAFIFSSNVWMFKSRDEMIEYFCDHVIECDICTAVVVSDESGEHYRINENVLKCRYLNYIPRVFSLVNAEYCECEDVKHKILLSIPVSNRTAVYIFLKDSDEEAVQILKDMATVLSGAIENLEIKIELSAMVSRLKANLEHFEYLSDRLRNPLSVIIGVCELKDAIDTEKAFEMVRESAEKIKSVLDNLADAEVKSKEMFERVHDNNI</sequence>
<evidence type="ECO:0000313" key="2">
    <source>
        <dbReference type="EMBL" id="HFW33009.1"/>
    </source>
</evidence>
<name>A0A7C3RNA2_ARCFL</name>
<dbReference type="Pfam" id="PF00512">
    <property type="entry name" value="HisKA"/>
    <property type="match status" value="1"/>
</dbReference>
<evidence type="ECO:0000259" key="1">
    <source>
        <dbReference type="SMART" id="SM00388"/>
    </source>
</evidence>
<gene>
    <name evidence="2" type="ORF">ENW66_08720</name>
</gene>
<dbReference type="InterPro" id="IPR003661">
    <property type="entry name" value="HisK_dim/P_dom"/>
</dbReference>
<dbReference type="CDD" id="cd00082">
    <property type="entry name" value="HisKA"/>
    <property type="match status" value="1"/>
</dbReference>
<accession>A0A7C3RNA2</accession>
<comment type="caution">
    <text evidence="2">The sequence shown here is derived from an EMBL/GenBank/DDBJ whole genome shotgun (WGS) entry which is preliminary data.</text>
</comment>
<dbReference type="EMBL" id="DTLB01000051">
    <property type="protein sequence ID" value="HFW33009.1"/>
    <property type="molecule type" value="Genomic_DNA"/>
</dbReference>
<reference evidence="2" key="1">
    <citation type="journal article" date="2020" name="mSystems">
        <title>Genome- and Community-Level Interaction Insights into Carbon Utilization and Element Cycling Functions of Hydrothermarchaeota in Hydrothermal Sediment.</title>
        <authorList>
            <person name="Zhou Z."/>
            <person name="Liu Y."/>
            <person name="Xu W."/>
            <person name="Pan J."/>
            <person name="Luo Z.H."/>
            <person name="Li M."/>
        </authorList>
    </citation>
    <scope>NUCLEOTIDE SEQUENCE [LARGE SCALE GENOMIC DNA]</scope>
    <source>
        <strain evidence="2">SpSt-87</strain>
    </source>
</reference>
<dbReference type="GO" id="GO:0000155">
    <property type="term" value="F:phosphorelay sensor kinase activity"/>
    <property type="evidence" value="ECO:0007669"/>
    <property type="project" value="InterPro"/>
</dbReference>
<protein>
    <recommendedName>
        <fullName evidence="1">Signal transduction histidine kinase dimerisation/phosphoacceptor domain-containing protein</fullName>
    </recommendedName>
</protein>
<dbReference type="SMART" id="SM00388">
    <property type="entry name" value="HisKA"/>
    <property type="match status" value="1"/>
</dbReference>
<feature type="domain" description="Signal transduction histidine kinase dimerisation/phosphoacceptor" evidence="1">
    <location>
        <begin position="151"/>
        <end position="207"/>
    </location>
</feature>
<organism evidence="2">
    <name type="scientific">Archaeoglobus fulgidus</name>
    <dbReference type="NCBI Taxonomy" id="2234"/>
    <lineage>
        <taxon>Archaea</taxon>
        <taxon>Methanobacteriati</taxon>
        <taxon>Methanobacteriota</taxon>
        <taxon>Archaeoglobi</taxon>
        <taxon>Archaeoglobales</taxon>
        <taxon>Archaeoglobaceae</taxon>
        <taxon>Archaeoglobus</taxon>
    </lineage>
</organism>
<dbReference type="AlphaFoldDB" id="A0A7C3RNA2"/>